<dbReference type="InterPro" id="IPR034139">
    <property type="entry name" value="TOPRIM_OLD"/>
</dbReference>
<dbReference type="Pfam" id="PF13476">
    <property type="entry name" value="AAA_23"/>
    <property type="match status" value="1"/>
</dbReference>
<feature type="domain" description="OLD protein-like TOPRIM" evidence="3">
    <location>
        <begin position="427"/>
        <end position="495"/>
    </location>
</feature>
<proteinExistence type="predicted"/>
<keyword evidence="4" id="KW-0378">Hydrolase</keyword>
<organism evidence="4 5">
    <name type="scientific">Streptomyces murinus</name>
    <dbReference type="NCBI Taxonomy" id="33900"/>
    <lineage>
        <taxon>Bacteria</taxon>
        <taxon>Bacillati</taxon>
        <taxon>Actinomycetota</taxon>
        <taxon>Actinomycetes</taxon>
        <taxon>Kitasatosporales</taxon>
        <taxon>Streptomycetaceae</taxon>
        <taxon>Streptomyces</taxon>
    </lineage>
</organism>
<dbReference type="GeneID" id="93978016"/>
<accession>A0A7W3NVM1</accession>
<dbReference type="Gene3D" id="3.40.50.300">
    <property type="entry name" value="P-loop containing nucleotide triphosphate hydrolases"/>
    <property type="match status" value="2"/>
</dbReference>
<dbReference type="Proteomes" id="UP000577386">
    <property type="component" value="Unassembled WGS sequence"/>
</dbReference>
<evidence type="ECO:0000313" key="5">
    <source>
        <dbReference type="Proteomes" id="UP000577386"/>
    </source>
</evidence>
<dbReference type="EMBL" id="JACJIJ010000002">
    <property type="protein sequence ID" value="MBA9057560.1"/>
    <property type="molecule type" value="Genomic_DNA"/>
</dbReference>
<dbReference type="AlphaFoldDB" id="A0A7W3NVM1"/>
<dbReference type="InterPro" id="IPR041685">
    <property type="entry name" value="AAA_GajA/Old/RecF-like"/>
</dbReference>
<feature type="domain" description="Rad50/SbcC-type AAA" evidence="2">
    <location>
        <begin position="34"/>
        <end position="114"/>
    </location>
</feature>
<evidence type="ECO:0000259" key="2">
    <source>
        <dbReference type="Pfam" id="PF13476"/>
    </source>
</evidence>
<feature type="domain" description="Endonuclease GajA/Old nuclease/RecF-like AAA" evidence="1">
    <location>
        <begin position="305"/>
        <end position="381"/>
    </location>
</feature>
<dbReference type="GO" id="GO:0006302">
    <property type="term" value="P:double-strand break repair"/>
    <property type="evidence" value="ECO:0007669"/>
    <property type="project" value="InterPro"/>
</dbReference>
<dbReference type="InterPro" id="IPR051396">
    <property type="entry name" value="Bact_Antivir_Def_Nuclease"/>
</dbReference>
<dbReference type="InterPro" id="IPR027417">
    <property type="entry name" value="P-loop_NTPase"/>
</dbReference>
<dbReference type="CDD" id="cd01026">
    <property type="entry name" value="TOPRIM_OLD"/>
    <property type="match status" value="1"/>
</dbReference>
<dbReference type="SUPFAM" id="SSF52540">
    <property type="entry name" value="P-loop containing nucleoside triphosphate hydrolases"/>
    <property type="match status" value="1"/>
</dbReference>
<dbReference type="Pfam" id="PF13175">
    <property type="entry name" value="AAA_15"/>
    <property type="match status" value="1"/>
</dbReference>
<comment type="caution">
    <text evidence="4">The sequence shown here is derived from an EMBL/GenBank/DDBJ whole genome shotgun (WGS) entry which is preliminary data.</text>
</comment>
<dbReference type="PANTHER" id="PTHR43581">
    <property type="entry name" value="ATP/GTP PHOSPHATASE"/>
    <property type="match status" value="1"/>
</dbReference>
<dbReference type="InterPro" id="IPR038729">
    <property type="entry name" value="Rad50/SbcC_AAA"/>
</dbReference>
<sequence length="656" mass="71487">MAGLWALWPCSERVRQAGREDAGTIGGRFVYLASLSAENFRIFGAAPKQDGDRDTRLRMDFGPATNVLVGENGSGKTAVIDAIRLCLQTTAGDYYRISADDFHIHNGHRADSFTLTCGFKDLAPQEQAVFLELLTTEDDGSSSLYVTVRAQLIDPLRPSRVSLVTRTGPDGQGPTLDGTARELLKATYLRPLRDAEAELRSGRGSRLSQILAGYPAIKDEGISDFDPVEGTATTLVGILQRTEHHLSENKAIIAARDDINARYLQKFAIGSDVLRGEIGVSGDATLARALERLELRLFAGTKEWTRHGLGYSNALFMAAELLLLNNSELAPLLLIEEPEAHLHPQLQTRIMDLLRERAGEASDKPDLPVQVICTTHSPNLASATPVEHLTLVSRGATFSLAPGQTHLHPDDYAFLSRFLDVTKANLFFARGVAIVEGDAEAIFLPALATAVGRSFNECGVSIVNVGSVGLFRYSRIFQRDGAQIPVTVACIRDRDLVPAGTPEDMRGKLKCSAEMSAEQIDKHVKSLTDEDSGNVRTFVSDHWTLEYDLAAASWTMATLMNQAVRSAVASKNKWPTAERLAELDGEAQREVQQWRESGTSLADAALAIYKPLRLNDASKTIAAQHAARLLHSTPVKDEDLPPYLVAAFDYLCTPAA</sequence>
<dbReference type="RefSeq" id="WP_182777649.1">
    <property type="nucleotide sequence ID" value="NZ_BAAAHW010000009.1"/>
</dbReference>
<evidence type="ECO:0000259" key="1">
    <source>
        <dbReference type="Pfam" id="PF13175"/>
    </source>
</evidence>
<protein>
    <submittedName>
        <fullName evidence="4">Putative ATP-dependent endonuclease of OLD family</fullName>
    </submittedName>
</protein>
<reference evidence="4 5" key="1">
    <citation type="submission" date="2020-08" db="EMBL/GenBank/DDBJ databases">
        <title>Sequencing the genomes of 1000 actinobacteria strains.</title>
        <authorList>
            <person name="Klenk H.-P."/>
        </authorList>
    </citation>
    <scope>NUCLEOTIDE SEQUENCE [LARGE SCALE GENOMIC DNA]</scope>
    <source>
        <strain evidence="4 5">DSM 41827</strain>
    </source>
</reference>
<gene>
    <name evidence="4" type="ORF">HDA42_006738</name>
</gene>
<dbReference type="Pfam" id="PF20469">
    <property type="entry name" value="OLD-like_TOPRIM"/>
    <property type="match status" value="1"/>
</dbReference>
<evidence type="ECO:0000259" key="3">
    <source>
        <dbReference type="Pfam" id="PF20469"/>
    </source>
</evidence>
<dbReference type="PANTHER" id="PTHR43581:SF4">
    <property type="entry name" value="ATP_GTP PHOSPHATASE"/>
    <property type="match status" value="1"/>
</dbReference>
<keyword evidence="5" id="KW-1185">Reference proteome</keyword>
<keyword evidence="4" id="KW-0255">Endonuclease</keyword>
<dbReference type="CDD" id="cd00267">
    <property type="entry name" value="ABC_ATPase"/>
    <property type="match status" value="1"/>
</dbReference>
<dbReference type="GO" id="GO:0004519">
    <property type="term" value="F:endonuclease activity"/>
    <property type="evidence" value="ECO:0007669"/>
    <property type="project" value="UniProtKB-KW"/>
</dbReference>
<evidence type="ECO:0000313" key="4">
    <source>
        <dbReference type="EMBL" id="MBA9057560.1"/>
    </source>
</evidence>
<dbReference type="GO" id="GO:0016887">
    <property type="term" value="F:ATP hydrolysis activity"/>
    <property type="evidence" value="ECO:0007669"/>
    <property type="project" value="InterPro"/>
</dbReference>
<name>A0A7W3NVM1_STRMR</name>
<keyword evidence="4" id="KW-0540">Nuclease</keyword>